<reference evidence="1 2" key="1">
    <citation type="journal article" date="2014" name="World J. Microbiol. Biotechnol.">
        <title>Biodiversity and physiological characteristics of Antarctic and Arctic lichens-associated bacteria.</title>
        <authorList>
            <person name="Lee Y.M."/>
            <person name="Kim E.H."/>
            <person name="Lee H.K."/>
            <person name="Hong S.G."/>
        </authorList>
    </citation>
    <scope>NUCLEOTIDE SEQUENCE [LARGE SCALE GENOMIC DNA]</scope>
    <source>
        <strain evidence="1 2">PAMC 26569</strain>
    </source>
</reference>
<keyword evidence="2" id="KW-1185">Reference proteome</keyword>
<dbReference type="RefSeq" id="WP_171832871.1">
    <property type="nucleotide sequence ID" value="NZ_CP053708.1"/>
</dbReference>
<organism evidence="1 2">
    <name type="scientific">Lichenicola cladoniae</name>
    <dbReference type="NCBI Taxonomy" id="1484109"/>
    <lineage>
        <taxon>Bacteria</taxon>
        <taxon>Pseudomonadati</taxon>
        <taxon>Pseudomonadota</taxon>
        <taxon>Alphaproteobacteria</taxon>
        <taxon>Acetobacterales</taxon>
        <taxon>Acetobacteraceae</taxon>
        <taxon>Lichenicola</taxon>
    </lineage>
</organism>
<evidence type="ECO:0000313" key="2">
    <source>
        <dbReference type="Proteomes" id="UP000500767"/>
    </source>
</evidence>
<protein>
    <submittedName>
        <fullName evidence="1">Uncharacterized protein</fullName>
    </submittedName>
</protein>
<name>A0A6M8HTS2_9PROT</name>
<accession>A0A6M8HTS2</accession>
<proteinExistence type="predicted"/>
<dbReference type="AlphaFoldDB" id="A0A6M8HTS2"/>
<dbReference type="KEGG" id="lck:HN018_17575"/>
<evidence type="ECO:0000313" key="1">
    <source>
        <dbReference type="EMBL" id="QKE91601.1"/>
    </source>
</evidence>
<dbReference type="EMBL" id="CP053708">
    <property type="protein sequence ID" value="QKE91601.1"/>
    <property type="molecule type" value="Genomic_DNA"/>
</dbReference>
<gene>
    <name evidence="1" type="ORF">HN018_17575</name>
</gene>
<sequence length="133" mass="14565">MPAIAPIQVACFICGAQAMLPDEKPSHADFDCPDCGRLRVTGRAMFVFPPSAMRAFDRPWLSAKARAITATPQSGNRKLVNDLWLHHWRLVTLLMVDHGITEAEAQAHLERYPDADTTNESVLALVGRGLTGA</sequence>
<dbReference type="Proteomes" id="UP000500767">
    <property type="component" value="Chromosome"/>
</dbReference>